<sequence length="209" mass="24315">MTILYDRMLTTIFKPSIDNTNVQKCFAHILQNMDYNKYRDVLYSMERYPGISRKFVVFEYIHSPSDATVLQAEYTPGTRVPIHSLVQSPDFRTNIIRLFGDVNYYTRRKQDFSKPIDERLTNTRQLVVEFSPSVVSNDDYADMPPLISPDNSYVPRPVLSPEDNYSDMPSLDTTPSIQTPSYNYMYGNGLNRTIWSPLAYPYTYNHLTT</sequence>
<dbReference type="AlphaFoldDB" id="A0A6C0JRW4"/>
<accession>A0A6C0JRW4</accession>
<reference evidence="1" key="1">
    <citation type="journal article" date="2020" name="Nature">
        <title>Giant virus diversity and host interactions through global metagenomics.</title>
        <authorList>
            <person name="Schulz F."/>
            <person name="Roux S."/>
            <person name="Paez-Espino D."/>
            <person name="Jungbluth S."/>
            <person name="Walsh D.A."/>
            <person name="Denef V.J."/>
            <person name="McMahon K.D."/>
            <person name="Konstantinidis K.T."/>
            <person name="Eloe-Fadrosh E.A."/>
            <person name="Kyrpides N.C."/>
            <person name="Woyke T."/>
        </authorList>
    </citation>
    <scope>NUCLEOTIDE SEQUENCE</scope>
    <source>
        <strain evidence="1">GVMAG-S-1035315-10</strain>
    </source>
</reference>
<dbReference type="EMBL" id="MN740658">
    <property type="protein sequence ID" value="QHU06628.1"/>
    <property type="molecule type" value="Genomic_DNA"/>
</dbReference>
<evidence type="ECO:0000313" key="1">
    <source>
        <dbReference type="EMBL" id="QHU06628.1"/>
    </source>
</evidence>
<name>A0A6C0JRW4_9ZZZZ</name>
<protein>
    <submittedName>
        <fullName evidence="1">Uncharacterized protein</fullName>
    </submittedName>
</protein>
<organism evidence="1">
    <name type="scientific">viral metagenome</name>
    <dbReference type="NCBI Taxonomy" id="1070528"/>
    <lineage>
        <taxon>unclassified sequences</taxon>
        <taxon>metagenomes</taxon>
        <taxon>organismal metagenomes</taxon>
    </lineage>
</organism>
<proteinExistence type="predicted"/>